<dbReference type="KEGG" id="emi:Emin_0886"/>
<dbReference type="OrthoDB" id="978645at2"/>
<feature type="signal peptide" evidence="2">
    <location>
        <begin position="1"/>
        <end position="20"/>
    </location>
</feature>
<dbReference type="RefSeq" id="WP_012415056.1">
    <property type="nucleotide sequence ID" value="NC_010644.1"/>
</dbReference>
<evidence type="ECO:0000259" key="3">
    <source>
        <dbReference type="Pfam" id="PF13505"/>
    </source>
</evidence>
<gene>
    <name evidence="4" type="ordered locus">Emin_0886</name>
</gene>
<reference evidence="4 5" key="1">
    <citation type="journal article" date="2009" name="Appl. Environ. Microbiol.">
        <title>Genomic analysis of 'Elusimicrobium minutum,' the first cultivated representative of the phylum 'Elusimicrobia' (formerly termite group 1).</title>
        <authorList>
            <person name="Herlemann D.P.R."/>
            <person name="Geissinger O."/>
            <person name="Ikeda-Ohtsubo W."/>
            <person name="Kunin V."/>
            <person name="Sun H."/>
            <person name="Lapidus A."/>
            <person name="Hugenholtz P."/>
            <person name="Brune A."/>
        </authorList>
    </citation>
    <scope>NUCLEOTIDE SEQUENCE [LARGE SCALE GENOMIC DNA]</scope>
    <source>
        <strain evidence="4 5">Pei191</strain>
    </source>
</reference>
<accession>B2KD45</accession>
<evidence type="ECO:0000313" key="4">
    <source>
        <dbReference type="EMBL" id="ACC98441.1"/>
    </source>
</evidence>
<dbReference type="InterPro" id="IPR011250">
    <property type="entry name" value="OMP/PagP_B-barrel"/>
</dbReference>
<organism evidence="4 5">
    <name type="scientific">Elusimicrobium minutum (strain Pei191)</name>
    <dbReference type="NCBI Taxonomy" id="445932"/>
    <lineage>
        <taxon>Bacteria</taxon>
        <taxon>Pseudomonadati</taxon>
        <taxon>Elusimicrobiota</taxon>
        <taxon>Elusimicrobia</taxon>
        <taxon>Elusimicrobiales</taxon>
        <taxon>Elusimicrobiaceae</taxon>
        <taxon>Elusimicrobium</taxon>
    </lineage>
</organism>
<dbReference type="SUPFAM" id="SSF56925">
    <property type="entry name" value="OMPA-like"/>
    <property type="match status" value="1"/>
</dbReference>
<dbReference type="AlphaFoldDB" id="B2KD45"/>
<dbReference type="Gene3D" id="2.40.160.20">
    <property type="match status" value="1"/>
</dbReference>
<keyword evidence="5" id="KW-1185">Reference proteome</keyword>
<evidence type="ECO:0000256" key="2">
    <source>
        <dbReference type="SAM" id="SignalP"/>
    </source>
</evidence>
<evidence type="ECO:0000256" key="1">
    <source>
        <dbReference type="ARBA" id="ARBA00022729"/>
    </source>
</evidence>
<dbReference type="EMBL" id="CP001055">
    <property type="protein sequence ID" value="ACC98441.1"/>
    <property type="molecule type" value="Genomic_DNA"/>
</dbReference>
<dbReference type="Proteomes" id="UP000001029">
    <property type="component" value="Chromosome"/>
</dbReference>
<feature type="domain" description="Outer membrane protein beta-barrel" evidence="3">
    <location>
        <begin position="7"/>
        <end position="175"/>
    </location>
</feature>
<dbReference type="HOGENOM" id="CLU_1376279_0_0_0"/>
<sequence>MKKLILFAVAVIMFSANIMAADVFVGVKGGVGASDDNLKDIANSNFYKYEDNNGILGAELGFDFNSGASDRLGVKLGFNSYGKTSYEDKTLNSDLLLKNTIAVPLTAYYKYASNETGLHFWIGGGITWASLKFQDDRINYGKTKDQIFPHAAGGVEWRAAKFIGIGLDLNYNFDAKIKSSGMYRDFTGLEGFLAFRLYFS</sequence>
<feature type="chain" id="PRO_5002779882" description="Outer membrane protein beta-barrel domain-containing protein" evidence="2">
    <location>
        <begin position="21"/>
        <end position="200"/>
    </location>
</feature>
<name>B2KD45_ELUMP</name>
<keyword evidence="1 2" id="KW-0732">Signal</keyword>
<dbReference type="Pfam" id="PF13505">
    <property type="entry name" value="OMP_b-brl"/>
    <property type="match status" value="1"/>
</dbReference>
<evidence type="ECO:0000313" key="5">
    <source>
        <dbReference type="Proteomes" id="UP000001029"/>
    </source>
</evidence>
<proteinExistence type="predicted"/>
<dbReference type="InterPro" id="IPR027385">
    <property type="entry name" value="Beta-barrel_OMP"/>
</dbReference>
<protein>
    <recommendedName>
        <fullName evidence="3">Outer membrane protein beta-barrel domain-containing protein</fullName>
    </recommendedName>
</protein>